<sequence length="306" mass="35448">MILLLAPIVLFVYARPEHTIKTVEALAKNELSKESKLFIFSDAPKGKKDIEKVEKVRNYILSLSEKNWFESVSVHMSTENKGLANSVIEGVTSKIEEFGKVIVLEDDLVTSPDFLSYMNQALNYYEKNDDIWSICGYTFNINFPNGYSDDVYLAYRGGSWGWATWIDRWIQVDWEVKDYPKFKKDKVVRKKLNCGGRDMADMLDAQMNGKIDSWAIRWCYTQSKLNKFTIYPIKSRVKNIGLDGTGTHSGKNNKFDVTIPSSGEKVNLSNPKLNNEILKKFKDYFGTKWDWRIIRLKRTIKKIMKV</sequence>
<comment type="caution">
    <text evidence="1">The sequence shown here is derived from an EMBL/GenBank/DDBJ whole genome shotgun (WGS) entry which is preliminary data.</text>
</comment>
<keyword evidence="2" id="KW-1185">Reference proteome</keyword>
<proteinExistence type="predicted"/>
<dbReference type="InterPro" id="IPR029044">
    <property type="entry name" value="Nucleotide-diphossugar_trans"/>
</dbReference>
<protein>
    <submittedName>
        <fullName evidence="1">Sugar transferase</fullName>
    </submittedName>
</protein>
<organism evidence="1 2">
    <name type="scientific">Terrihalobacillus insolitus</name>
    <dbReference type="NCBI Taxonomy" id="2950438"/>
    <lineage>
        <taxon>Bacteria</taxon>
        <taxon>Bacillati</taxon>
        <taxon>Bacillota</taxon>
        <taxon>Bacilli</taxon>
        <taxon>Bacillales</taxon>
        <taxon>Bacillaceae</taxon>
        <taxon>Terrihalobacillus</taxon>
    </lineage>
</organism>
<dbReference type="AlphaFoldDB" id="A0A9X4AL57"/>
<dbReference type="Gene3D" id="3.90.550.10">
    <property type="entry name" value="Spore Coat Polysaccharide Biosynthesis Protein SpsA, Chain A"/>
    <property type="match status" value="1"/>
</dbReference>
<evidence type="ECO:0000313" key="2">
    <source>
        <dbReference type="Proteomes" id="UP001145050"/>
    </source>
</evidence>
<keyword evidence="1" id="KW-0808">Transferase</keyword>
<reference evidence="1" key="1">
    <citation type="submission" date="2022-06" db="EMBL/GenBank/DDBJ databases">
        <title>Aquibacillus sp. a new bacterium isolated from soil saline samples.</title>
        <authorList>
            <person name="Galisteo C."/>
            <person name="De La Haba R."/>
            <person name="Sanchez-Porro C."/>
            <person name="Ventosa A."/>
        </authorList>
    </citation>
    <scope>NUCLEOTIDE SEQUENCE</scope>
    <source>
        <strain evidence="1">3ASR75-11</strain>
    </source>
</reference>
<name>A0A9X4AL57_9BACI</name>
<dbReference type="Proteomes" id="UP001145050">
    <property type="component" value="Unassembled WGS sequence"/>
</dbReference>
<dbReference type="EMBL" id="JAMQKB010000001">
    <property type="protein sequence ID" value="MDC3423474.1"/>
    <property type="molecule type" value="Genomic_DNA"/>
</dbReference>
<accession>A0A9X4AL57</accession>
<dbReference type="GO" id="GO:0016740">
    <property type="term" value="F:transferase activity"/>
    <property type="evidence" value="ECO:0007669"/>
    <property type="project" value="UniProtKB-KW"/>
</dbReference>
<gene>
    <name evidence="1" type="ORF">NC797_03005</name>
</gene>
<evidence type="ECO:0000313" key="1">
    <source>
        <dbReference type="EMBL" id="MDC3423474.1"/>
    </source>
</evidence>
<dbReference type="SUPFAM" id="SSF53448">
    <property type="entry name" value="Nucleotide-diphospho-sugar transferases"/>
    <property type="match status" value="1"/>
</dbReference>